<gene>
    <name evidence="2" type="ORF">SAMN05421770_103285</name>
</gene>
<name>A0A239IUA3_9BACT</name>
<keyword evidence="3" id="KW-1185">Reference proteome</keyword>
<feature type="compositionally biased region" description="Basic and acidic residues" evidence="1">
    <location>
        <begin position="1"/>
        <end position="20"/>
    </location>
</feature>
<proteinExistence type="predicted"/>
<reference evidence="2 3" key="1">
    <citation type="submission" date="2017-06" db="EMBL/GenBank/DDBJ databases">
        <authorList>
            <person name="Kim H.J."/>
            <person name="Triplett B.A."/>
        </authorList>
    </citation>
    <scope>NUCLEOTIDE SEQUENCE [LARGE SCALE GENOMIC DNA]</scope>
    <source>
        <strain evidence="2 3">DSM 18704</strain>
    </source>
</reference>
<feature type="region of interest" description="Disordered" evidence="1">
    <location>
        <begin position="1"/>
        <end position="23"/>
    </location>
</feature>
<dbReference type="Gene3D" id="3.40.50.150">
    <property type="entry name" value="Vaccinia Virus protein VP39"/>
    <property type="match status" value="1"/>
</dbReference>
<dbReference type="GO" id="GO:0032259">
    <property type="term" value="P:methylation"/>
    <property type="evidence" value="ECO:0007669"/>
    <property type="project" value="UniProtKB-KW"/>
</dbReference>
<dbReference type="Proteomes" id="UP000198356">
    <property type="component" value="Unassembled WGS sequence"/>
</dbReference>
<evidence type="ECO:0000313" key="3">
    <source>
        <dbReference type="Proteomes" id="UP000198356"/>
    </source>
</evidence>
<dbReference type="AlphaFoldDB" id="A0A239IUA3"/>
<evidence type="ECO:0000313" key="2">
    <source>
        <dbReference type="EMBL" id="SNS97171.1"/>
    </source>
</evidence>
<dbReference type="EMBL" id="FZOU01000003">
    <property type="protein sequence ID" value="SNS97171.1"/>
    <property type="molecule type" value="Genomic_DNA"/>
</dbReference>
<dbReference type="RefSeq" id="WP_089408394.1">
    <property type="nucleotide sequence ID" value="NZ_FZOU01000003.1"/>
</dbReference>
<sequence>MSLFGRKDGGSSRPAQDRSSRHSSGWAQMLKHLKSTDGLRVLDIGPTSSSNINFLTGLGHSIYMASVVPEAAEFRREGADGVEYDVDGFLSHNLSFSGRVFDVVMLWDALDYLPEPLVAPTLARLLEVMTPGAQMLAYFHSKPDGPETVFTRYHLTETEDVSMQRVGGFTVLQTFTNRQVEQMLKEYASYRFFLAKDALREVMVTR</sequence>
<dbReference type="SUPFAM" id="SSF53335">
    <property type="entry name" value="S-adenosyl-L-methionine-dependent methyltransferases"/>
    <property type="match status" value="1"/>
</dbReference>
<organism evidence="2 3">
    <name type="scientific">Granulicella rosea</name>
    <dbReference type="NCBI Taxonomy" id="474952"/>
    <lineage>
        <taxon>Bacteria</taxon>
        <taxon>Pseudomonadati</taxon>
        <taxon>Acidobacteriota</taxon>
        <taxon>Terriglobia</taxon>
        <taxon>Terriglobales</taxon>
        <taxon>Acidobacteriaceae</taxon>
        <taxon>Granulicella</taxon>
    </lineage>
</organism>
<keyword evidence="2" id="KW-0808">Transferase</keyword>
<keyword evidence="2" id="KW-0489">Methyltransferase</keyword>
<dbReference type="OrthoDB" id="113704at2"/>
<evidence type="ECO:0000256" key="1">
    <source>
        <dbReference type="SAM" id="MobiDB-lite"/>
    </source>
</evidence>
<dbReference type="InterPro" id="IPR029063">
    <property type="entry name" value="SAM-dependent_MTases_sf"/>
</dbReference>
<protein>
    <submittedName>
        <fullName evidence="2">Methyltransferase domain-containing protein</fullName>
    </submittedName>
</protein>
<accession>A0A239IUA3</accession>
<dbReference type="GO" id="GO:0008168">
    <property type="term" value="F:methyltransferase activity"/>
    <property type="evidence" value="ECO:0007669"/>
    <property type="project" value="UniProtKB-KW"/>
</dbReference>